<keyword evidence="2" id="KW-1185">Reference proteome</keyword>
<accession>A0A5C6W904</accession>
<reference evidence="1 2" key="1">
    <citation type="journal article" date="2005" name="Int. J. Syst. Evol. Microbiol.">
        <title>Bacillus litoralis sp. nov., isolated from a tidal flat of the Yellow Sea in Korea.</title>
        <authorList>
            <person name="Yoon J.H."/>
            <person name="Oh T.K."/>
        </authorList>
    </citation>
    <scope>NUCLEOTIDE SEQUENCE [LARGE SCALE GENOMIC DNA]</scope>
    <source>
        <strain evidence="1 2">SW-211</strain>
    </source>
</reference>
<comment type="caution">
    <text evidence="1">The sequence shown here is derived from an EMBL/GenBank/DDBJ whole genome shotgun (WGS) entry which is preliminary data.</text>
</comment>
<dbReference type="AlphaFoldDB" id="A0A5C6W904"/>
<name>A0A5C6W904_9BACI</name>
<organism evidence="1 2">
    <name type="scientific">Metabacillus litoralis</name>
    <dbReference type="NCBI Taxonomy" id="152268"/>
    <lineage>
        <taxon>Bacteria</taxon>
        <taxon>Bacillati</taxon>
        <taxon>Bacillota</taxon>
        <taxon>Bacilli</taxon>
        <taxon>Bacillales</taxon>
        <taxon>Bacillaceae</taxon>
        <taxon>Metabacillus</taxon>
    </lineage>
</organism>
<dbReference type="Proteomes" id="UP000321363">
    <property type="component" value="Unassembled WGS sequence"/>
</dbReference>
<dbReference type="RefSeq" id="WP_146946397.1">
    <property type="nucleotide sequence ID" value="NZ_VOQF01000002.1"/>
</dbReference>
<gene>
    <name evidence="1" type="ORF">FS935_04680</name>
</gene>
<sequence>MKKQWTNPTLEALDVKNTMWNLIGNNHDGAWTENISNLVENGDGLSEAQMS</sequence>
<dbReference type="OrthoDB" id="2913105at2"/>
<protein>
    <submittedName>
        <fullName evidence="1">Paeninodin family lasso peptide</fullName>
    </submittedName>
</protein>
<dbReference type="NCBIfam" id="NF033524">
    <property type="entry name" value="lasso_PadeA_fam"/>
    <property type="match status" value="1"/>
</dbReference>
<evidence type="ECO:0000313" key="1">
    <source>
        <dbReference type="EMBL" id="TXC92354.1"/>
    </source>
</evidence>
<evidence type="ECO:0000313" key="2">
    <source>
        <dbReference type="Proteomes" id="UP000321363"/>
    </source>
</evidence>
<dbReference type="EMBL" id="VOQF01000002">
    <property type="protein sequence ID" value="TXC92354.1"/>
    <property type="molecule type" value="Genomic_DNA"/>
</dbReference>
<proteinExistence type="predicted"/>
<dbReference type="InterPro" id="IPR049825">
    <property type="entry name" value="Lasso_PadeA-like"/>
</dbReference>